<keyword evidence="1" id="KW-0812">Transmembrane</keyword>
<feature type="transmembrane region" description="Helical" evidence="1">
    <location>
        <begin position="39"/>
        <end position="61"/>
    </location>
</feature>
<evidence type="ECO:0000313" key="4">
    <source>
        <dbReference type="Proteomes" id="UP000316968"/>
    </source>
</evidence>
<gene>
    <name evidence="3" type="ORF">FFV09_03540</name>
</gene>
<keyword evidence="1" id="KW-1133">Transmembrane helix</keyword>
<dbReference type="AlphaFoldDB" id="A0A4Y6UQV1"/>
<feature type="domain" description="Membrane protein NfeD2 N-terminal transmembrane" evidence="2">
    <location>
        <begin position="1"/>
        <end position="100"/>
    </location>
</feature>
<feature type="transmembrane region" description="Helical" evidence="1">
    <location>
        <begin position="6"/>
        <end position="27"/>
    </location>
</feature>
<dbReference type="KEGG" id="saca:FFV09_03540"/>
<organism evidence="3 4">
    <name type="scientific">Saccharibacillus brassicae</name>
    <dbReference type="NCBI Taxonomy" id="2583377"/>
    <lineage>
        <taxon>Bacteria</taxon>
        <taxon>Bacillati</taxon>
        <taxon>Bacillota</taxon>
        <taxon>Bacilli</taxon>
        <taxon>Bacillales</taxon>
        <taxon>Paenibacillaceae</taxon>
        <taxon>Saccharibacillus</taxon>
    </lineage>
</organism>
<dbReference type="GO" id="GO:0006508">
    <property type="term" value="P:proteolysis"/>
    <property type="evidence" value="ECO:0007669"/>
    <property type="project" value="UniProtKB-KW"/>
</dbReference>
<sequence>MEALYFGCLAGGVMFALISVVFGDWIGDALGGIFDAVSFEFLQPIVLAGMVTVFGGAGILIERYAGLTPVLSVSAAVLCALASGLLLYLGYVKPMRGSENSVGYSMKDLTGRIGEVTVPVPEKGYGEVLVGMGGSGNTLHTAFSFDGAWIPAGVRVVVIDIEDGTLGVCELEKTEKGLE</sequence>
<evidence type="ECO:0000256" key="1">
    <source>
        <dbReference type="SAM" id="Phobius"/>
    </source>
</evidence>
<dbReference type="InterPro" id="IPR058653">
    <property type="entry name" value="NfeD2_TM"/>
</dbReference>
<keyword evidence="3" id="KW-0378">Hydrolase</keyword>
<dbReference type="OrthoDB" id="1683445at2"/>
<dbReference type="Gene3D" id="2.40.50.140">
    <property type="entry name" value="Nucleic acid-binding proteins"/>
    <property type="match status" value="1"/>
</dbReference>
<protein>
    <submittedName>
        <fullName evidence="3">Protease</fullName>
    </submittedName>
</protein>
<dbReference type="GO" id="GO:0008233">
    <property type="term" value="F:peptidase activity"/>
    <property type="evidence" value="ECO:0007669"/>
    <property type="project" value="UniProtKB-KW"/>
</dbReference>
<keyword evidence="4" id="KW-1185">Reference proteome</keyword>
<feature type="transmembrane region" description="Helical" evidence="1">
    <location>
        <begin position="67"/>
        <end position="91"/>
    </location>
</feature>
<reference evidence="3 4" key="1">
    <citation type="submission" date="2019-06" db="EMBL/GenBank/DDBJ databases">
        <title>Saccharibacillus brassicae sp. nov., an endophytic bacterium isolated from Chinese cabbage seeds (Brassica pekinensis).</title>
        <authorList>
            <person name="Jiang L."/>
            <person name="Lee J."/>
            <person name="Kim S.W."/>
        </authorList>
    </citation>
    <scope>NUCLEOTIDE SEQUENCE [LARGE SCALE GENOMIC DNA]</scope>
    <source>
        <strain evidence="4">KCTC 43072 / ATSA2</strain>
    </source>
</reference>
<keyword evidence="1" id="KW-0472">Membrane</keyword>
<proteinExistence type="predicted"/>
<dbReference type="Proteomes" id="UP000316968">
    <property type="component" value="Chromosome"/>
</dbReference>
<evidence type="ECO:0000259" key="2">
    <source>
        <dbReference type="Pfam" id="PF25842"/>
    </source>
</evidence>
<name>A0A4Y6UQV1_SACBS</name>
<accession>A0A4Y6UQV1</accession>
<dbReference type="InterPro" id="IPR012340">
    <property type="entry name" value="NA-bd_OB-fold"/>
</dbReference>
<evidence type="ECO:0000313" key="3">
    <source>
        <dbReference type="EMBL" id="QDH20013.1"/>
    </source>
</evidence>
<keyword evidence="3" id="KW-0645">Protease</keyword>
<dbReference type="EMBL" id="CP041217">
    <property type="protein sequence ID" value="QDH20013.1"/>
    <property type="molecule type" value="Genomic_DNA"/>
</dbReference>
<dbReference type="RefSeq" id="WP_141446399.1">
    <property type="nucleotide sequence ID" value="NZ_CBCSAZ010000001.1"/>
</dbReference>
<dbReference type="Pfam" id="PF25842">
    <property type="entry name" value="NfeD_TM"/>
    <property type="match status" value="1"/>
</dbReference>